<dbReference type="RefSeq" id="WP_344556729.1">
    <property type="nucleotide sequence ID" value="NZ_BAAANS010000052.1"/>
</dbReference>
<protein>
    <submittedName>
        <fullName evidence="2">Uncharacterized protein</fullName>
    </submittedName>
</protein>
<evidence type="ECO:0000313" key="2">
    <source>
        <dbReference type="EMBL" id="GAA2115616.1"/>
    </source>
</evidence>
<proteinExistence type="predicted"/>
<keyword evidence="3" id="KW-1185">Reference proteome</keyword>
<feature type="compositionally biased region" description="Basic and acidic residues" evidence="1">
    <location>
        <begin position="31"/>
        <end position="53"/>
    </location>
</feature>
<gene>
    <name evidence="2" type="ORF">GCM10009759_60660</name>
</gene>
<evidence type="ECO:0000313" key="3">
    <source>
        <dbReference type="Proteomes" id="UP001500897"/>
    </source>
</evidence>
<dbReference type="Proteomes" id="UP001500897">
    <property type="component" value="Unassembled WGS sequence"/>
</dbReference>
<dbReference type="EMBL" id="BAAANS010000052">
    <property type="protein sequence ID" value="GAA2115616.1"/>
    <property type="molecule type" value="Genomic_DNA"/>
</dbReference>
<organism evidence="2 3">
    <name type="scientific">Kitasatospora saccharophila</name>
    <dbReference type="NCBI Taxonomy" id="407973"/>
    <lineage>
        <taxon>Bacteria</taxon>
        <taxon>Bacillati</taxon>
        <taxon>Actinomycetota</taxon>
        <taxon>Actinomycetes</taxon>
        <taxon>Kitasatosporales</taxon>
        <taxon>Streptomycetaceae</taxon>
        <taxon>Kitasatospora</taxon>
    </lineage>
</organism>
<reference evidence="3" key="1">
    <citation type="journal article" date="2019" name="Int. J. Syst. Evol. Microbiol.">
        <title>The Global Catalogue of Microorganisms (GCM) 10K type strain sequencing project: providing services to taxonomists for standard genome sequencing and annotation.</title>
        <authorList>
            <consortium name="The Broad Institute Genomics Platform"/>
            <consortium name="The Broad Institute Genome Sequencing Center for Infectious Disease"/>
            <person name="Wu L."/>
            <person name="Ma J."/>
        </authorList>
    </citation>
    <scope>NUCLEOTIDE SEQUENCE [LARGE SCALE GENOMIC DNA]</scope>
    <source>
        <strain evidence="3">JCM 14559</strain>
    </source>
</reference>
<evidence type="ECO:0000256" key="1">
    <source>
        <dbReference type="SAM" id="MobiDB-lite"/>
    </source>
</evidence>
<feature type="region of interest" description="Disordered" evidence="1">
    <location>
        <begin position="31"/>
        <end position="54"/>
    </location>
</feature>
<comment type="caution">
    <text evidence="2">The sequence shown here is derived from an EMBL/GenBank/DDBJ whole genome shotgun (WGS) entry which is preliminary data.</text>
</comment>
<sequence length="193" mass="20636">MDAAALAAVIAAVVGVLGTLASALLTQRRSDAARREERELAERSRRADREEARNTAARTELRACYVALNTAARQYLTALNDHAHALRREQPSSIAETAAVEAARTEYRQRYAEAQMTVPDAVLAEISRANRRLGALYGALARNAHGTARPGDDLASCFAAVDAAWDGLAVLRHAMRADLGITEAADGADPAED</sequence>
<name>A0ABP5JHW4_9ACTN</name>
<accession>A0ABP5JHW4</accession>